<keyword evidence="2" id="KW-0378">Hydrolase</keyword>
<organism evidence="2 3">
    <name type="scientific">Nocardioides albus</name>
    <dbReference type="NCBI Taxonomy" id="1841"/>
    <lineage>
        <taxon>Bacteria</taxon>
        <taxon>Bacillati</taxon>
        <taxon>Actinomycetota</taxon>
        <taxon>Actinomycetes</taxon>
        <taxon>Propionibacteriales</taxon>
        <taxon>Nocardioidaceae</taxon>
        <taxon>Nocardioides</taxon>
    </lineage>
</organism>
<dbReference type="InterPro" id="IPR036866">
    <property type="entry name" value="RibonucZ/Hydroxyglut_hydro"/>
</dbReference>
<dbReference type="InterPro" id="IPR001279">
    <property type="entry name" value="Metallo-B-lactamas"/>
</dbReference>
<evidence type="ECO:0000259" key="1">
    <source>
        <dbReference type="SMART" id="SM00849"/>
    </source>
</evidence>
<dbReference type="EMBL" id="JACHXG010000002">
    <property type="protein sequence ID" value="MBB3088333.1"/>
    <property type="molecule type" value="Genomic_DNA"/>
</dbReference>
<dbReference type="SUPFAM" id="SSF56281">
    <property type="entry name" value="Metallo-hydrolase/oxidoreductase"/>
    <property type="match status" value="1"/>
</dbReference>
<dbReference type="SMART" id="SM00849">
    <property type="entry name" value="Lactamase_B"/>
    <property type="match status" value="1"/>
</dbReference>
<dbReference type="Gene3D" id="3.60.15.10">
    <property type="entry name" value="Ribonuclease Z/Hydroxyacylglutathione hydrolase-like"/>
    <property type="match status" value="1"/>
</dbReference>
<dbReference type="AlphaFoldDB" id="A0A7W5A267"/>
<dbReference type="PANTHER" id="PTHR42951">
    <property type="entry name" value="METALLO-BETA-LACTAMASE DOMAIN-CONTAINING"/>
    <property type="match status" value="1"/>
</dbReference>
<evidence type="ECO:0000313" key="2">
    <source>
        <dbReference type="EMBL" id="MBB3088333.1"/>
    </source>
</evidence>
<evidence type="ECO:0000313" key="3">
    <source>
        <dbReference type="Proteomes" id="UP000577707"/>
    </source>
</evidence>
<sequence>MKPTLTVAAEWYRVRPVTGSVTMIDEPHVHELLRANIWHVRGAGRDLVVDAGLGVASLRNSLPVVFGRDPVLVVTHAHLDHVGSAHEFEDRRMHRTSLVDENTAASLNGPELARLLGLDLPGAALPDWLIRALPFDGFEPHRYAISPAPATVALEDGDTIDLGDMTLRVLHMPGHTPGSVCLFNEADGSLFSGDVIYDDVLLDELPESDIEDYVSSMLRLRALPVEVVYPGHGVPFDGDRMRQIIDEYVGRRAAQVAES</sequence>
<dbReference type="GO" id="GO:0016787">
    <property type="term" value="F:hydrolase activity"/>
    <property type="evidence" value="ECO:0007669"/>
    <property type="project" value="UniProtKB-KW"/>
</dbReference>
<comment type="caution">
    <text evidence="2">The sequence shown here is derived from an EMBL/GenBank/DDBJ whole genome shotgun (WGS) entry which is preliminary data.</text>
</comment>
<accession>A0A7W5A267</accession>
<dbReference type="InterPro" id="IPR050855">
    <property type="entry name" value="NDM-1-like"/>
</dbReference>
<dbReference type="Pfam" id="PF00753">
    <property type="entry name" value="Lactamase_B"/>
    <property type="match status" value="1"/>
</dbReference>
<proteinExistence type="predicted"/>
<feature type="domain" description="Metallo-beta-lactamase" evidence="1">
    <location>
        <begin position="34"/>
        <end position="232"/>
    </location>
</feature>
<protein>
    <submittedName>
        <fullName evidence="2">Glyoxylase-like metal-dependent hydrolase (Beta-lactamase superfamily II)</fullName>
    </submittedName>
</protein>
<dbReference type="RefSeq" id="WP_221208559.1">
    <property type="nucleotide sequence ID" value="NZ_BMQT01000013.1"/>
</dbReference>
<gene>
    <name evidence="2" type="ORF">FHS12_001266</name>
</gene>
<name>A0A7W5A267_9ACTN</name>
<keyword evidence="3" id="KW-1185">Reference proteome</keyword>
<reference evidence="2 3" key="1">
    <citation type="submission" date="2020-08" db="EMBL/GenBank/DDBJ databases">
        <title>Genomic Encyclopedia of Type Strains, Phase III (KMG-III): the genomes of soil and plant-associated and newly described type strains.</title>
        <authorList>
            <person name="Whitman W."/>
        </authorList>
    </citation>
    <scope>NUCLEOTIDE SEQUENCE [LARGE SCALE GENOMIC DNA]</scope>
    <source>
        <strain evidence="2 3">CECT 3302</strain>
    </source>
</reference>
<dbReference type="Proteomes" id="UP000577707">
    <property type="component" value="Unassembled WGS sequence"/>
</dbReference>
<dbReference type="PANTHER" id="PTHR42951:SF4">
    <property type="entry name" value="ACYL-COENZYME A THIOESTERASE MBLAC2"/>
    <property type="match status" value="1"/>
</dbReference>